<gene>
    <name evidence="2" type="ORF">GCM10009765_59910</name>
</gene>
<proteinExistence type="predicted"/>
<dbReference type="RefSeq" id="WP_344313633.1">
    <property type="nucleotide sequence ID" value="NZ_BAAANY010000025.1"/>
</dbReference>
<organism evidence="2 3">
    <name type="scientific">Fodinicola feengrottensis</name>
    <dbReference type="NCBI Taxonomy" id="435914"/>
    <lineage>
        <taxon>Bacteria</taxon>
        <taxon>Bacillati</taxon>
        <taxon>Actinomycetota</taxon>
        <taxon>Actinomycetes</taxon>
        <taxon>Mycobacteriales</taxon>
        <taxon>Fodinicola</taxon>
    </lineage>
</organism>
<keyword evidence="3" id="KW-1185">Reference proteome</keyword>
<sequence>MTNNNQNGPDRNGPKQNGKGRSTAQPVWPVTRPADLEDVSPFELARRFIYRRWTLVPDGTPPVLAELEKLAVMTALGRWMWRWSPVTIHRALLAGAAVHAVADSAALTVVQLAAHWRQWADEQRRLHTFDCRFGMPPDEYTQVCALFAAAGADPHLGAAS</sequence>
<dbReference type="EMBL" id="BAAANY010000025">
    <property type="protein sequence ID" value="GAA1702485.1"/>
    <property type="molecule type" value="Genomic_DNA"/>
</dbReference>
<evidence type="ECO:0000313" key="2">
    <source>
        <dbReference type="EMBL" id="GAA1702485.1"/>
    </source>
</evidence>
<name>A0ABN2ICN0_9ACTN</name>
<reference evidence="2 3" key="1">
    <citation type="journal article" date="2019" name="Int. J. Syst. Evol. Microbiol.">
        <title>The Global Catalogue of Microorganisms (GCM) 10K type strain sequencing project: providing services to taxonomists for standard genome sequencing and annotation.</title>
        <authorList>
            <consortium name="The Broad Institute Genomics Platform"/>
            <consortium name="The Broad Institute Genome Sequencing Center for Infectious Disease"/>
            <person name="Wu L."/>
            <person name="Ma J."/>
        </authorList>
    </citation>
    <scope>NUCLEOTIDE SEQUENCE [LARGE SCALE GENOMIC DNA]</scope>
    <source>
        <strain evidence="2 3">JCM 14718</strain>
    </source>
</reference>
<accession>A0ABN2ICN0</accession>
<comment type="caution">
    <text evidence="2">The sequence shown here is derived from an EMBL/GenBank/DDBJ whole genome shotgun (WGS) entry which is preliminary data.</text>
</comment>
<evidence type="ECO:0000256" key="1">
    <source>
        <dbReference type="SAM" id="MobiDB-lite"/>
    </source>
</evidence>
<feature type="region of interest" description="Disordered" evidence="1">
    <location>
        <begin position="1"/>
        <end position="29"/>
    </location>
</feature>
<evidence type="ECO:0000313" key="3">
    <source>
        <dbReference type="Proteomes" id="UP001500618"/>
    </source>
</evidence>
<dbReference type="Proteomes" id="UP001500618">
    <property type="component" value="Unassembled WGS sequence"/>
</dbReference>
<protein>
    <submittedName>
        <fullName evidence="2">Uncharacterized protein</fullName>
    </submittedName>
</protein>